<dbReference type="InterPro" id="IPR008266">
    <property type="entry name" value="Tyr_kinase_AS"/>
</dbReference>
<keyword evidence="2" id="KW-1185">Reference proteome</keyword>
<dbReference type="AlphaFoldDB" id="A0A2I1HGN6"/>
<name>A0A2I1HGN6_9GLOM</name>
<dbReference type="VEuPathDB" id="FungiDB:RhiirA1_378188"/>
<dbReference type="SUPFAM" id="SSF81901">
    <property type="entry name" value="HCP-like"/>
    <property type="match status" value="1"/>
</dbReference>
<dbReference type="VEuPathDB" id="FungiDB:FUN_005422"/>
<dbReference type="EMBL" id="LLXI01002820">
    <property type="protein sequence ID" value="PKY58053.1"/>
    <property type="molecule type" value="Genomic_DNA"/>
</dbReference>
<dbReference type="SMART" id="SM00671">
    <property type="entry name" value="SEL1"/>
    <property type="match status" value="2"/>
</dbReference>
<evidence type="ECO:0000313" key="2">
    <source>
        <dbReference type="Proteomes" id="UP000234323"/>
    </source>
</evidence>
<reference evidence="1 2" key="1">
    <citation type="submission" date="2015-10" db="EMBL/GenBank/DDBJ databases">
        <title>Genome analyses suggest a sexual origin of heterokaryosis in a supposedly ancient asexual fungus.</title>
        <authorList>
            <person name="Ropars J."/>
            <person name="Sedzielewska K."/>
            <person name="Noel J."/>
            <person name="Charron P."/>
            <person name="Farinelli L."/>
            <person name="Marton T."/>
            <person name="Kruger M."/>
            <person name="Pelin A."/>
            <person name="Brachmann A."/>
            <person name="Corradi N."/>
        </authorList>
    </citation>
    <scope>NUCLEOTIDE SEQUENCE [LARGE SCALE GENOMIC DNA]</scope>
    <source>
        <strain evidence="1 2">A4</strain>
    </source>
</reference>
<dbReference type="GO" id="GO:0004672">
    <property type="term" value="F:protein kinase activity"/>
    <property type="evidence" value="ECO:0007669"/>
    <property type="project" value="InterPro"/>
</dbReference>
<accession>A0A2I1HGN6</accession>
<proteinExistence type="predicted"/>
<sequence>MCLWKGEGIAIDSHEALKYLKMAANQRNFTAMYIIGKAYWNGGNDIEQNKIQGAEYLKIAANNDHPTAKKMLFTELHDWQNITRIYGLTCGRDKWYLVSEWAEYAVEIVHRDIRAENILINETAKQANFNLAVNYSRIAASLKQSQKLERLLWEIAEKRTPYEQYVGILKITDIVHNKQ</sequence>
<gene>
    <name evidence="1" type="ORF">RhiirA4_549915</name>
</gene>
<protein>
    <submittedName>
        <fullName evidence="1">Uncharacterized protein</fullName>
    </submittedName>
</protein>
<dbReference type="InterPro" id="IPR006597">
    <property type="entry name" value="Sel1-like"/>
</dbReference>
<dbReference type="Pfam" id="PF08238">
    <property type="entry name" value="Sel1"/>
    <property type="match status" value="2"/>
</dbReference>
<dbReference type="PROSITE" id="PS00109">
    <property type="entry name" value="PROTEIN_KINASE_TYR"/>
    <property type="match status" value="1"/>
</dbReference>
<dbReference type="Gene3D" id="1.25.40.10">
    <property type="entry name" value="Tetratricopeptide repeat domain"/>
    <property type="match status" value="1"/>
</dbReference>
<organism evidence="1 2">
    <name type="scientific">Rhizophagus irregularis</name>
    <dbReference type="NCBI Taxonomy" id="588596"/>
    <lineage>
        <taxon>Eukaryota</taxon>
        <taxon>Fungi</taxon>
        <taxon>Fungi incertae sedis</taxon>
        <taxon>Mucoromycota</taxon>
        <taxon>Glomeromycotina</taxon>
        <taxon>Glomeromycetes</taxon>
        <taxon>Glomerales</taxon>
        <taxon>Glomeraceae</taxon>
        <taxon>Rhizophagus</taxon>
    </lineage>
</organism>
<comment type="caution">
    <text evidence="1">The sequence shown here is derived from an EMBL/GenBank/DDBJ whole genome shotgun (WGS) entry which is preliminary data.</text>
</comment>
<dbReference type="Proteomes" id="UP000234323">
    <property type="component" value="Unassembled WGS sequence"/>
</dbReference>
<dbReference type="InterPro" id="IPR011990">
    <property type="entry name" value="TPR-like_helical_dom_sf"/>
</dbReference>
<evidence type="ECO:0000313" key="1">
    <source>
        <dbReference type="EMBL" id="PKY58053.1"/>
    </source>
</evidence>